<evidence type="ECO:0000259" key="1">
    <source>
        <dbReference type="Pfam" id="PF01048"/>
    </source>
</evidence>
<dbReference type="GO" id="GO:0042601">
    <property type="term" value="C:endospore-forming forespore"/>
    <property type="evidence" value="ECO:0007669"/>
    <property type="project" value="TreeGrafter"/>
</dbReference>
<proteinExistence type="predicted"/>
<dbReference type="PANTHER" id="PTHR37822:SF2">
    <property type="entry name" value="SPORE PHOTOPRODUCT LYASE"/>
    <property type="match status" value="1"/>
</dbReference>
<name>A0A6S6R522_9FIRM</name>
<accession>A0A6S6R522</accession>
<dbReference type="InterPro" id="IPR035994">
    <property type="entry name" value="Nucleoside_phosphorylase_sf"/>
</dbReference>
<dbReference type="EMBL" id="AP023367">
    <property type="protein sequence ID" value="BCJ94515.1"/>
    <property type="molecule type" value="Genomic_DNA"/>
</dbReference>
<dbReference type="SUPFAM" id="SSF53167">
    <property type="entry name" value="Purine and uridine phosphorylases"/>
    <property type="match status" value="1"/>
</dbReference>
<dbReference type="AlphaFoldDB" id="A0A6S6R522"/>
<dbReference type="Proteomes" id="UP000515561">
    <property type="component" value="Chromosome"/>
</dbReference>
<dbReference type="InterPro" id="IPR049539">
    <property type="entry name" value="SPL"/>
</dbReference>
<dbReference type="GO" id="GO:0051539">
    <property type="term" value="F:4 iron, 4 sulfur cluster binding"/>
    <property type="evidence" value="ECO:0007669"/>
    <property type="project" value="TreeGrafter"/>
</dbReference>
<dbReference type="Pfam" id="PF01048">
    <property type="entry name" value="PNP_UDP_1"/>
    <property type="match status" value="1"/>
</dbReference>
<protein>
    <recommendedName>
        <fullName evidence="1">Nucleoside phosphorylase domain-containing protein</fullName>
    </recommendedName>
</protein>
<evidence type="ECO:0000313" key="2">
    <source>
        <dbReference type="EMBL" id="BCJ94515.1"/>
    </source>
</evidence>
<dbReference type="Gene3D" id="3.40.50.1580">
    <property type="entry name" value="Nucleoside phosphorylase domain"/>
    <property type="match status" value="1"/>
</dbReference>
<dbReference type="RefSeq" id="WP_184089909.1">
    <property type="nucleotide sequence ID" value="NZ_AP023367.1"/>
</dbReference>
<dbReference type="GO" id="GO:0003913">
    <property type="term" value="F:DNA photolyase activity"/>
    <property type="evidence" value="ECO:0007669"/>
    <property type="project" value="TreeGrafter"/>
</dbReference>
<gene>
    <name evidence="2" type="ORF">acsn021_20840</name>
</gene>
<dbReference type="GO" id="GO:1904047">
    <property type="term" value="F:S-adenosyl-L-methionine binding"/>
    <property type="evidence" value="ECO:0007669"/>
    <property type="project" value="TreeGrafter"/>
</dbReference>
<reference evidence="2 3" key="1">
    <citation type="journal article" date="2016" name="Int. J. Syst. Evol. Microbiol.">
        <title>Descriptions of Anaerotaenia torta gen. nov., sp. nov. and Anaerocolumna cellulosilytica gen. nov., sp. nov. isolated from a methanogenic reactor of cattle waste.</title>
        <authorList>
            <person name="Uek A."/>
            <person name="Ohtaki Y."/>
            <person name="Kaku N."/>
            <person name="Ueki K."/>
        </authorList>
    </citation>
    <scope>NUCLEOTIDE SEQUENCE [LARGE SCALE GENOMIC DNA]</scope>
    <source>
        <strain evidence="2 3">SN021</strain>
    </source>
</reference>
<organism evidence="2 3">
    <name type="scientific">Anaerocolumna cellulosilytica</name>
    <dbReference type="NCBI Taxonomy" id="433286"/>
    <lineage>
        <taxon>Bacteria</taxon>
        <taxon>Bacillati</taxon>
        <taxon>Bacillota</taxon>
        <taxon>Clostridia</taxon>
        <taxon>Lachnospirales</taxon>
        <taxon>Lachnospiraceae</taxon>
        <taxon>Anaerocolumna</taxon>
    </lineage>
</organism>
<dbReference type="PANTHER" id="PTHR37822">
    <property type="entry name" value="SPORE PHOTOPRODUCT LYASE-RELATED"/>
    <property type="match status" value="1"/>
</dbReference>
<keyword evidence="3" id="KW-1185">Reference proteome</keyword>
<feature type="domain" description="Nucleoside phosphorylase" evidence="1">
    <location>
        <begin position="22"/>
        <end position="218"/>
    </location>
</feature>
<evidence type="ECO:0000313" key="3">
    <source>
        <dbReference type="Proteomes" id="UP000515561"/>
    </source>
</evidence>
<dbReference type="InterPro" id="IPR000845">
    <property type="entry name" value="Nucleoside_phosphorylase_d"/>
</dbReference>
<sequence length="309" mass="35363">MLILCMALYNEALPLINYLKLKKDTDFTKFQLFRNEKVLLLITGAGKISSAIALTSLCNCFPPSGEDLLVNIGVCGCTDQTVPEGTVFLCNKILEAETGRTFFPDMVYSHPFLEDRVLTSPVPIDLSKYKETKNYSEDTETKLESAFLFYIKQFIKTGDYLVDMEAASLYQTATYFFQTHQMIFLKVVSDYLMVKGSSLPIVTPQRITALLEKNCSQILEWIMQIEDNNAALQVPTLTIQEKEALKELSTALHLSVTMEHSLWQYSWYYKVREGCILTVITDFLAEMPNRCKTKAEGKKYFDKFKQRLL</sequence>
<dbReference type="GO" id="GO:0009116">
    <property type="term" value="P:nucleoside metabolic process"/>
    <property type="evidence" value="ECO:0007669"/>
    <property type="project" value="InterPro"/>
</dbReference>
<dbReference type="KEGG" id="acel:acsn021_20840"/>